<dbReference type="PANTHER" id="PTHR19879">
    <property type="entry name" value="TRANSCRIPTION INITIATION FACTOR TFIID"/>
    <property type="match status" value="1"/>
</dbReference>
<reference evidence="3" key="1">
    <citation type="journal article" date="2020" name="New Phytol.">
        <title>Comparative genomics reveals dynamic genome evolution in host specialist ectomycorrhizal fungi.</title>
        <authorList>
            <person name="Lofgren L.A."/>
            <person name="Nguyen N.H."/>
            <person name="Vilgalys R."/>
            <person name="Ruytinx J."/>
            <person name="Liao H.L."/>
            <person name="Branco S."/>
            <person name="Kuo A."/>
            <person name="LaButti K."/>
            <person name="Lipzen A."/>
            <person name="Andreopoulos W."/>
            <person name="Pangilinan J."/>
            <person name="Riley R."/>
            <person name="Hundley H."/>
            <person name="Na H."/>
            <person name="Barry K."/>
            <person name="Grigoriev I.V."/>
            <person name="Stajich J.E."/>
            <person name="Kennedy P.G."/>
        </authorList>
    </citation>
    <scope>NUCLEOTIDE SEQUENCE</scope>
    <source>
        <strain evidence="3">S12</strain>
    </source>
</reference>
<name>A0A9P7J556_9AGAM</name>
<dbReference type="PROSITE" id="PS50294">
    <property type="entry name" value="WD_REPEATS_REGION"/>
    <property type="match status" value="1"/>
</dbReference>
<dbReference type="InterPro" id="IPR036322">
    <property type="entry name" value="WD40_repeat_dom_sf"/>
</dbReference>
<accession>A0A9P7J556</accession>
<dbReference type="RefSeq" id="XP_041165838.1">
    <property type="nucleotide sequence ID" value="XM_041301836.1"/>
</dbReference>
<feature type="repeat" description="WD" evidence="1">
    <location>
        <begin position="18"/>
        <end position="49"/>
    </location>
</feature>
<dbReference type="GeneID" id="64595600"/>
<dbReference type="AlphaFoldDB" id="A0A9P7J556"/>
<dbReference type="InterPro" id="IPR015943">
    <property type="entry name" value="WD40/YVTN_repeat-like_dom_sf"/>
</dbReference>
<keyword evidence="1" id="KW-0853">WD repeat</keyword>
<evidence type="ECO:0000256" key="2">
    <source>
        <dbReference type="SAM" id="MobiDB-lite"/>
    </source>
</evidence>
<dbReference type="SMART" id="SM00320">
    <property type="entry name" value="WD40"/>
    <property type="match status" value="1"/>
</dbReference>
<proteinExistence type="predicted"/>
<dbReference type="PROSITE" id="PS50082">
    <property type="entry name" value="WD_REPEATS_2"/>
    <property type="match status" value="1"/>
</dbReference>
<sequence length="181" mass="19726">MTVRLWDAATGEPIGQPLMGHTSSVTSVSFSPDGTHIVSCSFDGTVRLWYATIRKSLQDHAEEDHSPSSPHGSCIPHPTAAIATPNTANDDFISFSSNSAHALCDTAELLAGTSHDDHTFLLGADGWVSGPNKQLLFWVPPGSREPFYNSRTALVIPRGGVELDFRHMTHGTRWQRCRKDS</sequence>
<dbReference type="Gene3D" id="2.130.10.10">
    <property type="entry name" value="YVTN repeat-like/Quinoprotein amine dehydrogenase"/>
    <property type="match status" value="1"/>
</dbReference>
<dbReference type="Pfam" id="PF00400">
    <property type="entry name" value="WD40"/>
    <property type="match status" value="1"/>
</dbReference>
<keyword evidence="4" id="KW-1185">Reference proteome</keyword>
<dbReference type="PANTHER" id="PTHR19879:SF9">
    <property type="entry name" value="TRANSCRIPTION INITIATION FACTOR TFIID SUBUNIT 5"/>
    <property type="match status" value="1"/>
</dbReference>
<dbReference type="InterPro" id="IPR001680">
    <property type="entry name" value="WD40_rpt"/>
</dbReference>
<organism evidence="3 4">
    <name type="scientific">Suillus plorans</name>
    <dbReference type="NCBI Taxonomy" id="116603"/>
    <lineage>
        <taxon>Eukaryota</taxon>
        <taxon>Fungi</taxon>
        <taxon>Dikarya</taxon>
        <taxon>Basidiomycota</taxon>
        <taxon>Agaricomycotina</taxon>
        <taxon>Agaricomycetes</taxon>
        <taxon>Agaricomycetidae</taxon>
        <taxon>Boletales</taxon>
        <taxon>Suillineae</taxon>
        <taxon>Suillaceae</taxon>
        <taxon>Suillus</taxon>
    </lineage>
</organism>
<gene>
    <name evidence="3" type="ORF">HD556DRAFT_1333270</name>
</gene>
<protein>
    <recommendedName>
        <fullName evidence="5">WD40 repeat-like protein</fullName>
    </recommendedName>
</protein>
<evidence type="ECO:0000313" key="3">
    <source>
        <dbReference type="EMBL" id="KAG1802941.1"/>
    </source>
</evidence>
<evidence type="ECO:0008006" key="5">
    <source>
        <dbReference type="Google" id="ProtNLM"/>
    </source>
</evidence>
<dbReference type="SUPFAM" id="SSF50978">
    <property type="entry name" value="WD40 repeat-like"/>
    <property type="match status" value="1"/>
</dbReference>
<comment type="caution">
    <text evidence="3">The sequence shown here is derived from an EMBL/GenBank/DDBJ whole genome shotgun (WGS) entry which is preliminary data.</text>
</comment>
<evidence type="ECO:0000256" key="1">
    <source>
        <dbReference type="PROSITE-ProRule" id="PRU00221"/>
    </source>
</evidence>
<dbReference type="Proteomes" id="UP000719766">
    <property type="component" value="Unassembled WGS sequence"/>
</dbReference>
<dbReference type="EMBL" id="JABBWE010000005">
    <property type="protein sequence ID" value="KAG1802941.1"/>
    <property type="molecule type" value="Genomic_DNA"/>
</dbReference>
<evidence type="ECO:0000313" key="4">
    <source>
        <dbReference type="Proteomes" id="UP000719766"/>
    </source>
</evidence>
<dbReference type="OrthoDB" id="674604at2759"/>
<feature type="region of interest" description="Disordered" evidence="2">
    <location>
        <begin position="60"/>
        <end position="81"/>
    </location>
</feature>